<evidence type="ECO:0000256" key="1">
    <source>
        <dbReference type="ARBA" id="ARBA00001917"/>
    </source>
</evidence>
<dbReference type="GO" id="GO:0005829">
    <property type="term" value="C:cytosol"/>
    <property type="evidence" value="ECO:0007669"/>
    <property type="project" value="TreeGrafter"/>
</dbReference>
<dbReference type="PANTHER" id="PTHR19384">
    <property type="entry name" value="NITRIC OXIDE SYNTHASE-RELATED"/>
    <property type="match status" value="1"/>
</dbReference>
<dbReference type="SUPFAM" id="SSF52218">
    <property type="entry name" value="Flavoproteins"/>
    <property type="match status" value="1"/>
</dbReference>
<dbReference type="PROSITE" id="PS50902">
    <property type="entry name" value="FLAVODOXIN_LIKE"/>
    <property type="match status" value="1"/>
</dbReference>
<evidence type="ECO:0000313" key="7">
    <source>
        <dbReference type="Proteomes" id="UP000217545"/>
    </source>
</evidence>
<comment type="cofactor">
    <cofactor evidence="1">
        <name>FMN</name>
        <dbReference type="ChEBI" id="CHEBI:58210"/>
    </cofactor>
</comment>
<keyword evidence="2" id="KW-0285">Flavoprotein</keyword>
<keyword evidence="4" id="KW-0813">Transport</keyword>
<geneLocation type="plasmid" evidence="7">
    <name>pp63_b</name>
</geneLocation>
<evidence type="ECO:0000313" key="6">
    <source>
        <dbReference type="EMBL" id="ATF08048.1"/>
    </source>
</evidence>
<dbReference type="GO" id="GO:0010181">
    <property type="term" value="F:FMN binding"/>
    <property type="evidence" value="ECO:0007669"/>
    <property type="project" value="InterPro"/>
</dbReference>
<sequence length="102" mass="11083">MICSSTYGTGEVPDNGKPFHEFLTKERPNLSHVRYGVIALGSQDYPQTFCGGGKAFDATFADLGAKRLVDRMEHDAKSGVYPEEAALEWLDGWATALSAELA</sequence>
<keyword evidence="4" id="KW-0249">Electron transport</keyword>
<gene>
    <name evidence="6" type="ORF">PhaeoP63_04016</name>
</gene>
<evidence type="ECO:0000256" key="2">
    <source>
        <dbReference type="ARBA" id="ARBA00022630"/>
    </source>
</evidence>
<organism evidence="6 7">
    <name type="scientific">Phaeobacter gallaeciensis</name>
    <dbReference type="NCBI Taxonomy" id="60890"/>
    <lineage>
        <taxon>Bacteria</taxon>
        <taxon>Pseudomonadati</taxon>
        <taxon>Pseudomonadota</taxon>
        <taxon>Alphaproteobacteria</taxon>
        <taxon>Rhodobacterales</taxon>
        <taxon>Roseobacteraceae</taxon>
        <taxon>Phaeobacter</taxon>
    </lineage>
</organism>
<dbReference type="InterPro" id="IPR029039">
    <property type="entry name" value="Flavoprotein-like_sf"/>
</dbReference>
<evidence type="ECO:0000256" key="3">
    <source>
        <dbReference type="ARBA" id="ARBA00022643"/>
    </source>
</evidence>
<proteinExistence type="predicted"/>
<feature type="domain" description="Flavodoxin-like" evidence="5">
    <location>
        <begin position="1"/>
        <end position="94"/>
    </location>
</feature>
<reference evidence="6 7" key="1">
    <citation type="journal article" date="2017" name="Front. Microbiol.">
        <title>Phaeobacter piscinae sp. nov., a species of the Roseobacter group and potential aquaculture probiont.</title>
        <authorList>
            <person name="Sonnenschein E.C."/>
            <person name="Phippen C.B.W."/>
            <person name="Nielsen K.F."/>
            <person name="Mateiu R.V."/>
            <person name="Melchiorsen J."/>
            <person name="Gram L."/>
            <person name="Overmann J."/>
            <person name="Freese H.M."/>
        </authorList>
    </citation>
    <scope>NUCLEOTIDE SEQUENCE [LARGE SCALE GENOMIC DNA]</scope>
    <source>
        <strain evidence="6 7">P63</strain>
    </source>
</reference>
<dbReference type="PRINTS" id="PR00369">
    <property type="entry name" value="FLAVODOXIN"/>
</dbReference>
<dbReference type="InterPro" id="IPR001094">
    <property type="entry name" value="Flavdoxin-like"/>
</dbReference>
<dbReference type="Proteomes" id="UP000217545">
    <property type="component" value="Plasmid pP63_b"/>
</dbReference>
<dbReference type="Gene3D" id="3.40.50.360">
    <property type="match status" value="1"/>
</dbReference>
<evidence type="ECO:0000259" key="5">
    <source>
        <dbReference type="PROSITE" id="PS50902"/>
    </source>
</evidence>
<keyword evidence="6" id="KW-0614">Plasmid</keyword>
<accession>A0AAC9ZDB2</accession>
<dbReference type="GO" id="GO:0050660">
    <property type="term" value="F:flavin adenine dinucleotide binding"/>
    <property type="evidence" value="ECO:0007669"/>
    <property type="project" value="TreeGrafter"/>
</dbReference>
<dbReference type="AlphaFoldDB" id="A0AAC9ZDB2"/>
<dbReference type="EMBL" id="CP010786">
    <property type="protein sequence ID" value="ATF08048.1"/>
    <property type="molecule type" value="Genomic_DNA"/>
</dbReference>
<evidence type="ECO:0000256" key="4">
    <source>
        <dbReference type="ARBA" id="ARBA00022982"/>
    </source>
</evidence>
<protein>
    <submittedName>
        <fullName evidence="6">Flavodoxin</fullName>
    </submittedName>
</protein>
<dbReference type="PANTHER" id="PTHR19384:SF128">
    <property type="entry name" value="NADPH OXIDOREDUCTASE A"/>
    <property type="match status" value="1"/>
</dbReference>
<keyword evidence="3" id="KW-0288">FMN</keyword>
<dbReference type="Pfam" id="PF00258">
    <property type="entry name" value="Flavodoxin_1"/>
    <property type="match status" value="1"/>
</dbReference>
<dbReference type="GO" id="GO:0016491">
    <property type="term" value="F:oxidoreductase activity"/>
    <property type="evidence" value="ECO:0007669"/>
    <property type="project" value="TreeGrafter"/>
</dbReference>
<name>A0AAC9ZDB2_9RHOB</name>
<dbReference type="InterPro" id="IPR008254">
    <property type="entry name" value="Flavodoxin/NO_synth"/>
</dbReference>